<dbReference type="EMBL" id="JAPEUR010000081">
    <property type="protein sequence ID" value="KAJ4322523.1"/>
    <property type="molecule type" value="Genomic_DNA"/>
</dbReference>
<proteinExistence type="predicted"/>
<gene>
    <name evidence="1" type="ORF">N0V84_004769</name>
</gene>
<protein>
    <submittedName>
        <fullName evidence="1">Uncharacterized protein</fullName>
    </submittedName>
</protein>
<organism evidence="1 2">
    <name type="scientific">Fusarium piperis</name>
    <dbReference type="NCBI Taxonomy" id="1435070"/>
    <lineage>
        <taxon>Eukaryota</taxon>
        <taxon>Fungi</taxon>
        <taxon>Dikarya</taxon>
        <taxon>Ascomycota</taxon>
        <taxon>Pezizomycotina</taxon>
        <taxon>Sordariomycetes</taxon>
        <taxon>Hypocreomycetidae</taxon>
        <taxon>Hypocreales</taxon>
        <taxon>Nectriaceae</taxon>
        <taxon>Fusarium</taxon>
        <taxon>Fusarium solani species complex</taxon>
    </lineage>
</organism>
<dbReference type="OrthoDB" id="3945418at2759"/>
<evidence type="ECO:0000313" key="2">
    <source>
        <dbReference type="Proteomes" id="UP001140502"/>
    </source>
</evidence>
<reference evidence="1" key="1">
    <citation type="submission" date="2022-10" db="EMBL/GenBank/DDBJ databases">
        <title>Tapping the CABI collections for fungal endophytes: first genome assemblies for Collariella, Neodidymelliopsis, Ascochyta clinopodiicola, Didymella pomorum, Didymosphaeria variabile, Neocosmospora piperis and Neocucurbitaria cava.</title>
        <authorList>
            <person name="Hill R."/>
        </authorList>
    </citation>
    <scope>NUCLEOTIDE SEQUENCE</scope>
    <source>
        <strain evidence="1">IMI 366586</strain>
    </source>
</reference>
<dbReference type="Proteomes" id="UP001140502">
    <property type="component" value="Unassembled WGS sequence"/>
</dbReference>
<comment type="caution">
    <text evidence="1">The sequence shown here is derived from an EMBL/GenBank/DDBJ whole genome shotgun (WGS) entry which is preliminary data.</text>
</comment>
<accession>A0A9W8WEZ1</accession>
<keyword evidence="2" id="KW-1185">Reference proteome</keyword>
<evidence type="ECO:0000313" key="1">
    <source>
        <dbReference type="EMBL" id="KAJ4322523.1"/>
    </source>
</evidence>
<name>A0A9W8WEZ1_9HYPO</name>
<dbReference type="AlphaFoldDB" id="A0A9W8WEZ1"/>
<sequence length="94" mass="10018">MFDTVAADLEQDLAFSTTWKRDLPATDSLSGTIDPTLLLLDFSEILLYDVPSSQNALQDAIGAPTDMSTPSVSADVFAARPKGRISRTDSIAAV</sequence>